<protein>
    <submittedName>
        <fullName evidence="3">Antibiotic resistance protein</fullName>
    </submittedName>
</protein>
<dbReference type="Pfam" id="PF04909">
    <property type="entry name" value="Amidohydro_2"/>
    <property type="match status" value="1"/>
</dbReference>
<dbReference type="InterPro" id="IPR032465">
    <property type="entry name" value="ACMSD"/>
</dbReference>
<sequence length="288" mass="32266">MPGPVGLPVIDTMIGFPHEGSAQYDFIRRQTKDRESKEGFDFPVEYIFKDVPKGLPTDDPVSLVLQQMDRFGIEKAMIGVSEECAAKALKTFPDRFVPSGAIFDPNDVMGSVNAIRRDYEQYGIRATSVFPAGTFPQVAIDDPKMYPIYATCVELGLPIFVCAGIPGPRVPFAPQEVSRIDVVMFDFPDLVFVTRHGCEPWEDLAVKLMLKWPNLYYSTSAFAPKYYPKAIIDYANSRGADKVLYAGYFPMGLSLERIFSELPNVPFKDEVWPKFLYGNAARILGLTD</sequence>
<feature type="domain" description="Amidohydrolase-related" evidence="2">
    <location>
        <begin position="50"/>
        <end position="286"/>
    </location>
</feature>
<dbReference type="EMBL" id="AP022560">
    <property type="protein sequence ID" value="BBX03823.1"/>
    <property type="molecule type" value="Genomic_DNA"/>
</dbReference>
<dbReference type="Proteomes" id="UP000466681">
    <property type="component" value="Chromosome"/>
</dbReference>
<dbReference type="InterPro" id="IPR032466">
    <property type="entry name" value="Metal_Hydrolase"/>
</dbReference>
<dbReference type="Gene3D" id="3.20.20.140">
    <property type="entry name" value="Metal-dependent hydrolases"/>
    <property type="match status" value="1"/>
</dbReference>
<dbReference type="SUPFAM" id="SSF51556">
    <property type="entry name" value="Metallo-dependent hydrolases"/>
    <property type="match status" value="1"/>
</dbReference>
<dbReference type="GO" id="GO:0016787">
    <property type="term" value="F:hydrolase activity"/>
    <property type="evidence" value="ECO:0007669"/>
    <property type="project" value="InterPro"/>
</dbReference>
<evidence type="ECO:0000313" key="4">
    <source>
        <dbReference type="Proteomes" id="UP000466681"/>
    </source>
</evidence>
<reference evidence="3 4" key="1">
    <citation type="journal article" date="2019" name="Emerg. Microbes Infect.">
        <title>Comprehensive subspecies identification of 175 nontuberculous mycobacteria species based on 7547 genomic profiles.</title>
        <authorList>
            <person name="Matsumoto Y."/>
            <person name="Kinjo T."/>
            <person name="Motooka D."/>
            <person name="Nabeya D."/>
            <person name="Jung N."/>
            <person name="Uechi K."/>
            <person name="Horii T."/>
            <person name="Iida T."/>
            <person name="Fujita J."/>
            <person name="Nakamura S."/>
        </authorList>
    </citation>
    <scope>NUCLEOTIDE SEQUENCE [LARGE SCALE GENOMIC DNA]</scope>
    <source>
        <strain evidence="3 4">JCM 6375</strain>
    </source>
</reference>
<dbReference type="KEGG" id="mmor:MMOR_47590"/>
<keyword evidence="1" id="KW-0456">Lyase</keyword>
<evidence type="ECO:0000259" key="2">
    <source>
        <dbReference type="Pfam" id="PF04909"/>
    </source>
</evidence>
<dbReference type="RefSeq" id="WP_083149396.1">
    <property type="nucleotide sequence ID" value="NZ_AP022560.1"/>
</dbReference>
<evidence type="ECO:0000313" key="3">
    <source>
        <dbReference type="EMBL" id="BBX03823.1"/>
    </source>
</evidence>
<dbReference type="PANTHER" id="PTHR21240:SF19">
    <property type="entry name" value="CATALYTIC_ HYDROLASE"/>
    <property type="match status" value="1"/>
</dbReference>
<dbReference type="InterPro" id="IPR006680">
    <property type="entry name" value="Amidohydro-rel"/>
</dbReference>
<evidence type="ECO:0000256" key="1">
    <source>
        <dbReference type="ARBA" id="ARBA00023239"/>
    </source>
</evidence>
<gene>
    <name evidence="3" type="ORF">MMOR_47590</name>
</gene>
<dbReference type="AlphaFoldDB" id="A0AAD1HE73"/>
<proteinExistence type="predicted"/>
<name>A0AAD1HE73_9MYCO</name>
<dbReference type="PANTHER" id="PTHR21240">
    <property type="entry name" value="2-AMINO-3-CARBOXYLMUCONATE-6-SEMIALDEHYDE DECARBOXYLASE"/>
    <property type="match status" value="1"/>
</dbReference>
<keyword evidence="4" id="KW-1185">Reference proteome</keyword>
<accession>A0AAD1HE73</accession>
<organism evidence="3 4">
    <name type="scientific">Mycolicibacterium moriokaense</name>
    <dbReference type="NCBI Taxonomy" id="39691"/>
    <lineage>
        <taxon>Bacteria</taxon>
        <taxon>Bacillati</taxon>
        <taxon>Actinomycetota</taxon>
        <taxon>Actinomycetes</taxon>
        <taxon>Mycobacteriales</taxon>
        <taxon>Mycobacteriaceae</taxon>
        <taxon>Mycolicibacterium</taxon>
    </lineage>
</organism>
<dbReference type="GO" id="GO:0016831">
    <property type="term" value="F:carboxy-lyase activity"/>
    <property type="evidence" value="ECO:0007669"/>
    <property type="project" value="InterPro"/>
</dbReference>